<dbReference type="EMBL" id="CM056741">
    <property type="protein sequence ID" value="KAJ8681787.1"/>
    <property type="molecule type" value="Genomic_DNA"/>
</dbReference>
<evidence type="ECO:0000313" key="1">
    <source>
        <dbReference type="EMBL" id="KAJ8681787.1"/>
    </source>
</evidence>
<evidence type="ECO:0000313" key="2">
    <source>
        <dbReference type="Proteomes" id="UP001239111"/>
    </source>
</evidence>
<protein>
    <submittedName>
        <fullName evidence="1">Uncharacterized protein</fullName>
    </submittedName>
</protein>
<dbReference type="Proteomes" id="UP001239111">
    <property type="component" value="Chromosome 1"/>
</dbReference>
<accession>A0ACC2PEN1</accession>
<name>A0ACC2PEN1_9HYME</name>
<keyword evidence="2" id="KW-1185">Reference proteome</keyword>
<sequence>MLQNLCVCMSNAIHAISELGLGLINIFAIQTSPESPSPSVAFSYEFELENERIKFGEEPDWGAEGSLKFPRANLTISGANVAFQPVFEHVVSSGDIMIWINFDVFVRSPPARLPKNGP</sequence>
<gene>
    <name evidence="1" type="ORF">QAD02_017579</name>
</gene>
<reference evidence="1" key="1">
    <citation type="submission" date="2023-04" db="EMBL/GenBank/DDBJ databases">
        <title>A chromosome-level genome assembly of the parasitoid wasp Eretmocerus hayati.</title>
        <authorList>
            <person name="Zhong Y."/>
            <person name="Liu S."/>
            <person name="Liu Y."/>
        </authorList>
    </citation>
    <scope>NUCLEOTIDE SEQUENCE</scope>
    <source>
        <strain evidence="1">ZJU_SS_LIU_2023</strain>
    </source>
</reference>
<proteinExistence type="predicted"/>
<comment type="caution">
    <text evidence="1">The sequence shown here is derived from an EMBL/GenBank/DDBJ whole genome shotgun (WGS) entry which is preliminary data.</text>
</comment>
<organism evidence="1 2">
    <name type="scientific">Eretmocerus hayati</name>
    <dbReference type="NCBI Taxonomy" id="131215"/>
    <lineage>
        <taxon>Eukaryota</taxon>
        <taxon>Metazoa</taxon>
        <taxon>Ecdysozoa</taxon>
        <taxon>Arthropoda</taxon>
        <taxon>Hexapoda</taxon>
        <taxon>Insecta</taxon>
        <taxon>Pterygota</taxon>
        <taxon>Neoptera</taxon>
        <taxon>Endopterygota</taxon>
        <taxon>Hymenoptera</taxon>
        <taxon>Apocrita</taxon>
        <taxon>Proctotrupomorpha</taxon>
        <taxon>Chalcidoidea</taxon>
        <taxon>Aphelinidae</taxon>
        <taxon>Aphelininae</taxon>
        <taxon>Eretmocerus</taxon>
    </lineage>
</organism>